<dbReference type="AlphaFoldDB" id="A0A238J1V8"/>
<accession>A0A238J1V8</accession>
<evidence type="ECO:0000313" key="3">
    <source>
        <dbReference type="EMBL" id="SMX24719.1"/>
    </source>
</evidence>
<feature type="domain" description="TadE-like" evidence="2">
    <location>
        <begin position="25"/>
        <end position="67"/>
    </location>
</feature>
<keyword evidence="1" id="KW-0812">Transmembrane</keyword>
<keyword evidence="1" id="KW-1133">Transmembrane helix</keyword>
<dbReference type="EMBL" id="FXXQ01000010">
    <property type="protein sequence ID" value="SMX24719.1"/>
    <property type="molecule type" value="Genomic_DNA"/>
</dbReference>
<evidence type="ECO:0000256" key="1">
    <source>
        <dbReference type="SAM" id="Phobius"/>
    </source>
</evidence>
<dbReference type="InterPro" id="IPR012495">
    <property type="entry name" value="TadE-like_dom"/>
</dbReference>
<reference evidence="3 4" key="1">
    <citation type="submission" date="2017-05" db="EMBL/GenBank/DDBJ databases">
        <authorList>
            <person name="Song R."/>
            <person name="Chenine A.L."/>
            <person name="Ruprecht R.M."/>
        </authorList>
    </citation>
    <scope>NUCLEOTIDE SEQUENCE [LARGE SCALE GENOMIC DNA]</scope>
    <source>
        <strain evidence="3 4">CECT 8489</strain>
    </source>
</reference>
<dbReference type="Proteomes" id="UP000201838">
    <property type="component" value="Unassembled WGS sequence"/>
</dbReference>
<protein>
    <submittedName>
        <fullName evidence="3">TadE-like protein</fullName>
    </submittedName>
</protein>
<proteinExistence type="predicted"/>
<name>A0A238J1V8_9RHOB</name>
<evidence type="ECO:0000259" key="2">
    <source>
        <dbReference type="Pfam" id="PF07811"/>
    </source>
</evidence>
<dbReference type="RefSeq" id="WP_176440315.1">
    <property type="nucleotide sequence ID" value="NZ_FXXQ01000010.1"/>
</dbReference>
<feature type="transmembrane region" description="Helical" evidence="1">
    <location>
        <begin position="34"/>
        <end position="53"/>
    </location>
</feature>
<keyword evidence="4" id="KW-1185">Reference proteome</keyword>
<sequence length="142" mass="15051">MKKAFSFLGEAALRRARRFVGGESGNATVEAALWLPFFVIALMAAGQVALIFFGQSVAFAAAQTGTRAYSVGDVLTEGETVALIKAELSGTTKNATVNVAINDNLITTSVIVPASDFGGPLNFVSQFADLNVRVFAQQRKEF</sequence>
<evidence type="ECO:0000313" key="4">
    <source>
        <dbReference type="Proteomes" id="UP000201838"/>
    </source>
</evidence>
<gene>
    <name evidence="3" type="ORF">BOA8489_02846</name>
</gene>
<keyword evidence="1" id="KW-0472">Membrane</keyword>
<dbReference type="Pfam" id="PF07811">
    <property type="entry name" value="TadE"/>
    <property type="match status" value="1"/>
</dbReference>
<organism evidence="3 4">
    <name type="scientific">Boseongicola aestuarii</name>
    <dbReference type="NCBI Taxonomy" id="1470561"/>
    <lineage>
        <taxon>Bacteria</taxon>
        <taxon>Pseudomonadati</taxon>
        <taxon>Pseudomonadota</taxon>
        <taxon>Alphaproteobacteria</taxon>
        <taxon>Rhodobacterales</taxon>
        <taxon>Paracoccaceae</taxon>
        <taxon>Boseongicola</taxon>
    </lineage>
</organism>